<dbReference type="AlphaFoldDB" id="A0A1Y2MEL8"/>
<name>A0A1Y2MEL8_EPING</name>
<dbReference type="EMBL" id="KZ107838">
    <property type="protein sequence ID" value="OSS54583.1"/>
    <property type="molecule type" value="Genomic_DNA"/>
</dbReference>
<dbReference type="Proteomes" id="UP000193240">
    <property type="component" value="Unassembled WGS sequence"/>
</dbReference>
<keyword evidence="2" id="KW-1185">Reference proteome</keyword>
<accession>A0A1Y2MEL8</accession>
<evidence type="ECO:0000313" key="2">
    <source>
        <dbReference type="Proteomes" id="UP000193240"/>
    </source>
</evidence>
<sequence length="59" mass="6823">MAKTDAFRLTCWAFTLLDLLSPGRPIVLLRTSMDIVSQLFAKQQPTAVLLYKDFRSRMF</sequence>
<evidence type="ECO:0000313" key="1">
    <source>
        <dbReference type="EMBL" id="OSS54583.1"/>
    </source>
</evidence>
<protein>
    <submittedName>
        <fullName evidence="1">Uncharacterized protein</fullName>
    </submittedName>
</protein>
<gene>
    <name evidence="1" type="ORF">B5807_00478</name>
</gene>
<proteinExistence type="predicted"/>
<reference evidence="1 2" key="1">
    <citation type="journal article" date="2017" name="Genome Announc.">
        <title>Genome sequence of the saprophytic ascomycete Epicoccum nigrum ICMP 19927 strain isolated from New Zealand.</title>
        <authorList>
            <person name="Fokin M."/>
            <person name="Fleetwood D."/>
            <person name="Weir B.S."/>
            <person name="Villas-Boas S.G."/>
        </authorList>
    </citation>
    <scope>NUCLEOTIDE SEQUENCE [LARGE SCALE GENOMIC DNA]</scope>
    <source>
        <strain evidence="1 2">ICMP 19927</strain>
    </source>
</reference>
<organism evidence="1 2">
    <name type="scientific">Epicoccum nigrum</name>
    <name type="common">Soil fungus</name>
    <name type="synonym">Epicoccum purpurascens</name>
    <dbReference type="NCBI Taxonomy" id="105696"/>
    <lineage>
        <taxon>Eukaryota</taxon>
        <taxon>Fungi</taxon>
        <taxon>Dikarya</taxon>
        <taxon>Ascomycota</taxon>
        <taxon>Pezizomycotina</taxon>
        <taxon>Dothideomycetes</taxon>
        <taxon>Pleosporomycetidae</taxon>
        <taxon>Pleosporales</taxon>
        <taxon>Pleosporineae</taxon>
        <taxon>Didymellaceae</taxon>
        <taxon>Epicoccum</taxon>
    </lineage>
</organism>
<dbReference type="InParanoid" id="A0A1Y2MEL8"/>
<dbReference type="OMA" id="KPHAVMR"/>